<evidence type="ECO:0000256" key="2">
    <source>
        <dbReference type="ARBA" id="ARBA00022771"/>
    </source>
</evidence>
<dbReference type="InterPro" id="IPR001841">
    <property type="entry name" value="Znf_RING"/>
</dbReference>
<keyword evidence="8" id="KW-1185">Reference proteome</keyword>
<feature type="domain" description="RING-type" evidence="6">
    <location>
        <begin position="21"/>
        <end position="64"/>
    </location>
</feature>
<dbReference type="PROSITE" id="PS00518">
    <property type="entry name" value="ZF_RING_1"/>
    <property type="match status" value="1"/>
</dbReference>
<protein>
    <recommendedName>
        <fullName evidence="6">RING-type domain-containing protein</fullName>
    </recommendedName>
</protein>
<evidence type="ECO:0000313" key="7">
    <source>
        <dbReference type="Ensembl" id="ENSLCNP00005023697.1"/>
    </source>
</evidence>
<dbReference type="PANTHER" id="PTHR25465">
    <property type="entry name" value="B-BOX DOMAIN CONTAINING"/>
    <property type="match status" value="1"/>
</dbReference>
<feature type="region of interest" description="Disordered" evidence="5">
    <location>
        <begin position="93"/>
        <end position="129"/>
    </location>
</feature>
<evidence type="ECO:0000256" key="1">
    <source>
        <dbReference type="ARBA" id="ARBA00022723"/>
    </source>
</evidence>
<dbReference type="Ensembl" id="ENSLCNT00005026470.1">
    <property type="protein sequence ID" value="ENSLCNP00005023697.1"/>
    <property type="gene ID" value="ENSLCNG00005015399.1"/>
</dbReference>
<name>A0A667IIG5_LYNCA</name>
<dbReference type="FunFam" id="3.30.40.10:FF:000545">
    <property type="entry name" value="E3 ubiquitin-protein ligase RNF135"/>
    <property type="match status" value="1"/>
</dbReference>
<dbReference type="InterPro" id="IPR017907">
    <property type="entry name" value="Znf_RING_CS"/>
</dbReference>
<dbReference type="SUPFAM" id="SSF57850">
    <property type="entry name" value="RING/U-box"/>
    <property type="match status" value="1"/>
</dbReference>
<dbReference type="GO" id="GO:0004842">
    <property type="term" value="F:ubiquitin-protein transferase activity"/>
    <property type="evidence" value="ECO:0007669"/>
    <property type="project" value="TreeGrafter"/>
</dbReference>
<reference evidence="7" key="2">
    <citation type="submission" date="2025-09" db="UniProtKB">
        <authorList>
            <consortium name="Ensembl"/>
        </authorList>
    </citation>
    <scope>IDENTIFICATION</scope>
</reference>
<dbReference type="AlphaFoldDB" id="A0A667IIG5"/>
<dbReference type="GO" id="GO:0045088">
    <property type="term" value="P:regulation of innate immune response"/>
    <property type="evidence" value="ECO:0007669"/>
    <property type="project" value="TreeGrafter"/>
</dbReference>
<dbReference type="PANTHER" id="PTHR25465:SF41">
    <property type="entry name" value="E3 UBIQUITIN-PROTEIN LIGASE RNF135"/>
    <property type="match status" value="1"/>
</dbReference>
<dbReference type="GO" id="GO:0005737">
    <property type="term" value="C:cytoplasm"/>
    <property type="evidence" value="ECO:0007669"/>
    <property type="project" value="TreeGrafter"/>
</dbReference>
<evidence type="ECO:0000313" key="8">
    <source>
        <dbReference type="Proteomes" id="UP000472241"/>
    </source>
</evidence>
<keyword evidence="2 4" id="KW-0863">Zinc-finger</keyword>
<gene>
    <name evidence="7" type="primary">RNF135</name>
</gene>
<dbReference type="InterPro" id="IPR013083">
    <property type="entry name" value="Znf_RING/FYVE/PHD"/>
</dbReference>
<reference evidence="7" key="1">
    <citation type="submission" date="2025-08" db="UniProtKB">
        <authorList>
            <consortium name="Ensembl"/>
        </authorList>
    </citation>
    <scope>IDENTIFICATION</scope>
</reference>
<dbReference type="InterPro" id="IPR051051">
    <property type="entry name" value="E3_ubiq-ligase_TRIM/RNF"/>
</dbReference>
<proteinExistence type="predicted"/>
<evidence type="ECO:0000256" key="3">
    <source>
        <dbReference type="ARBA" id="ARBA00022833"/>
    </source>
</evidence>
<evidence type="ECO:0000256" key="4">
    <source>
        <dbReference type="PROSITE-ProRule" id="PRU00175"/>
    </source>
</evidence>
<dbReference type="SMART" id="SM00184">
    <property type="entry name" value="RING"/>
    <property type="match status" value="1"/>
</dbReference>
<dbReference type="Proteomes" id="UP000472241">
    <property type="component" value="Unplaced"/>
</dbReference>
<dbReference type="GO" id="GO:0008270">
    <property type="term" value="F:zinc ion binding"/>
    <property type="evidence" value="ECO:0007669"/>
    <property type="project" value="UniProtKB-KW"/>
</dbReference>
<sequence>MAGLDPGLAIPVWLAEDDLGCIICQGLLAWPATLPCGHSFCRDCLKDLWAAGSPGRRRSCPTCREGAAQPPQLRKNTLLQELADKYSRALRELREAPRRSRPAAAGAAPEPARPPPRRAAQLSAAAQKSITEAGHELEELVEQLVDLVRSLQSQTHLPEPGPDNEGSNQSLWNSKKVHLPLHARCLTTVTLPPRGPPGLLSGLSVRPLTFGATAVVWRCPRTAGW</sequence>
<dbReference type="InterPro" id="IPR027370">
    <property type="entry name" value="Znf-RING_euk"/>
</dbReference>
<dbReference type="GO" id="GO:0043021">
    <property type="term" value="F:ribonucleoprotein complex binding"/>
    <property type="evidence" value="ECO:0007669"/>
    <property type="project" value="TreeGrafter"/>
</dbReference>
<dbReference type="Pfam" id="PF13445">
    <property type="entry name" value="zf-RING_UBOX"/>
    <property type="match status" value="1"/>
</dbReference>
<dbReference type="Gene3D" id="3.30.40.10">
    <property type="entry name" value="Zinc/RING finger domain, C3HC4 (zinc finger)"/>
    <property type="match status" value="1"/>
</dbReference>
<organism evidence="7 8">
    <name type="scientific">Lynx canadensis</name>
    <name type="common">Canada lynx</name>
    <name type="synonym">Felis canadensis</name>
    <dbReference type="NCBI Taxonomy" id="61383"/>
    <lineage>
        <taxon>Eukaryota</taxon>
        <taxon>Metazoa</taxon>
        <taxon>Chordata</taxon>
        <taxon>Craniata</taxon>
        <taxon>Vertebrata</taxon>
        <taxon>Euteleostomi</taxon>
        <taxon>Mammalia</taxon>
        <taxon>Eutheria</taxon>
        <taxon>Laurasiatheria</taxon>
        <taxon>Carnivora</taxon>
        <taxon>Feliformia</taxon>
        <taxon>Felidae</taxon>
        <taxon>Felinae</taxon>
        <taxon>Lynx</taxon>
    </lineage>
</organism>
<keyword evidence="3" id="KW-0862">Zinc</keyword>
<accession>A0A667IIG5</accession>
<keyword evidence="1" id="KW-0479">Metal-binding</keyword>
<evidence type="ECO:0000259" key="6">
    <source>
        <dbReference type="PROSITE" id="PS50089"/>
    </source>
</evidence>
<evidence type="ECO:0000256" key="5">
    <source>
        <dbReference type="SAM" id="MobiDB-lite"/>
    </source>
</evidence>
<dbReference type="PROSITE" id="PS50089">
    <property type="entry name" value="ZF_RING_2"/>
    <property type="match status" value="1"/>
</dbReference>